<keyword evidence="3" id="KW-1185">Reference proteome</keyword>
<dbReference type="EMBL" id="BSNG01000001">
    <property type="protein sequence ID" value="GLQ09132.1"/>
    <property type="molecule type" value="Genomic_DNA"/>
</dbReference>
<dbReference type="Proteomes" id="UP001161406">
    <property type="component" value="Unassembled WGS sequence"/>
</dbReference>
<reference evidence="2" key="1">
    <citation type="journal article" date="2014" name="Int. J. Syst. Evol. Microbiol.">
        <title>Complete genome of a new Firmicutes species belonging to the dominant human colonic microbiota ('Ruminococcus bicirculans') reveals two chromosomes and a selective capacity to utilize plant glucans.</title>
        <authorList>
            <consortium name="NISC Comparative Sequencing Program"/>
            <person name="Wegmann U."/>
            <person name="Louis P."/>
            <person name="Goesmann A."/>
            <person name="Henrissat B."/>
            <person name="Duncan S.H."/>
            <person name="Flint H.J."/>
        </authorList>
    </citation>
    <scope>NUCLEOTIDE SEQUENCE</scope>
    <source>
        <strain evidence="2">NBRC 103855</strain>
    </source>
</reference>
<gene>
    <name evidence="2" type="ORF">GCM10007913_10640</name>
</gene>
<evidence type="ECO:0000313" key="3">
    <source>
        <dbReference type="Proteomes" id="UP001161406"/>
    </source>
</evidence>
<sequence length="224" mass="24094">MSPQSAPATPRHAPPSLGFNLAGIAALALLLAVGAAYLIDELGRTSRVPTPSLDDRNPIVQTISGRELTIPTAWFRYGEQIRDGFTNQIDLTVMFAPDGATALTVQVMLLPRSRARTSSTLLDAVYLHQFGDKTLAGIPGLVGKPLGAAAGYDGEHVWYDPLSANPFVAKCMAPISPGAPEQCVRTVYLPSGIAAVYAFDAIALQSWRQFDDQMQLWLEKIGAW</sequence>
<accession>A0ABQ5UCQ7</accession>
<keyword evidence="1" id="KW-1133">Transmembrane helix</keyword>
<dbReference type="RefSeq" id="WP_284388635.1">
    <property type="nucleotide sequence ID" value="NZ_BSNG01000001.1"/>
</dbReference>
<evidence type="ECO:0000256" key="1">
    <source>
        <dbReference type="SAM" id="Phobius"/>
    </source>
</evidence>
<evidence type="ECO:0000313" key="2">
    <source>
        <dbReference type="EMBL" id="GLQ09132.1"/>
    </source>
</evidence>
<reference evidence="2" key="2">
    <citation type="submission" date="2023-01" db="EMBL/GenBank/DDBJ databases">
        <title>Draft genome sequence of Devosia yakushimensis strain NBRC 103855.</title>
        <authorList>
            <person name="Sun Q."/>
            <person name="Mori K."/>
        </authorList>
    </citation>
    <scope>NUCLEOTIDE SEQUENCE</scope>
    <source>
        <strain evidence="2">NBRC 103855</strain>
    </source>
</reference>
<protein>
    <submittedName>
        <fullName evidence="2">Uncharacterized protein</fullName>
    </submittedName>
</protein>
<organism evidence="2 3">
    <name type="scientific">Devosia yakushimensis</name>
    <dbReference type="NCBI Taxonomy" id="470028"/>
    <lineage>
        <taxon>Bacteria</taxon>
        <taxon>Pseudomonadati</taxon>
        <taxon>Pseudomonadota</taxon>
        <taxon>Alphaproteobacteria</taxon>
        <taxon>Hyphomicrobiales</taxon>
        <taxon>Devosiaceae</taxon>
        <taxon>Devosia</taxon>
    </lineage>
</organism>
<proteinExistence type="predicted"/>
<comment type="caution">
    <text evidence="2">The sequence shown here is derived from an EMBL/GenBank/DDBJ whole genome shotgun (WGS) entry which is preliminary data.</text>
</comment>
<feature type="transmembrane region" description="Helical" evidence="1">
    <location>
        <begin position="20"/>
        <end position="39"/>
    </location>
</feature>
<keyword evidence="1" id="KW-0472">Membrane</keyword>
<name>A0ABQ5UCQ7_9HYPH</name>
<keyword evidence="1" id="KW-0812">Transmembrane</keyword>